<dbReference type="PROSITE" id="PS51257">
    <property type="entry name" value="PROKAR_LIPOPROTEIN"/>
    <property type="match status" value="1"/>
</dbReference>
<dbReference type="EMBL" id="JACCFP010000001">
    <property type="protein sequence ID" value="NYJ02578.1"/>
    <property type="molecule type" value="Genomic_DNA"/>
</dbReference>
<evidence type="ECO:0008006" key="4">
    <source>
        <dbReference type="Google" id="ProtNLM"/>
    </source>
</evidence>
<evidence type="ECO:0000313" key="3">
    <source>
        <dbReference type="Proteomes" id="UP000530424"/>
    </source>
</evidence>
<evidence type="ECO:0000256" key="1">
    <source>
        <dbReference type="SAM" id="SignalP"/>
    </source>
</evidence>
<proteinExistence type="predicted"/>
<keyword evidence="1" id="KW-0732">Signal</keyword>
<name>A0A853C7X8_9ACTN</name>
<gene>
    <name evidence="2" type="ORF">HNR19_003276</name>
</gene>
<feature type="signal peptide" evidence="1">
    <location>
        <begin position="1"/>
        <end position="24"/>
    </location>
</feature>
<sequence>MRRSTIAVLCLAVSTLAACGSASAPYDPTGVDELTIPTPSPDPDDFAAEVTNRWLPLARVEAWEYDDRARMSVLGTATQDGFALVELATTEPGEPADGAVDLYAQDDDGNVWWMGRDDALFAEPGLAMPAEPRLGDGFVMADAPGLEVRAEVVGVDETVSVPAGEYDEVVVLEVHDDEGERREYFAAGVGLVAVETGNDTRGLLRVEEPPS</sequence>
<organism evidence="2 3">
    <name type="scientific">Nocardioides thalensis</name>
    <dbReference type="NCBI Taxonomy" id="1914755"/>
    <lineage>
        <taxon>Bacteria</taxon>
        <taxon>Bacillati</taxon>
        <taxon>Actinomycetota</taxon>
        <taxon>Actinomycetes</taxon>
        <taxon>Propionibacteriales</taxon>
        <taxon>Nocardioidaceae</taxon>
        <taxon>Nocardioides</taxon>
    </lineage>
</organism>
<accession>A0A853C7X8</accession>
<dbReference type="Proteomes" id="UP000530424">
    <property type="component" value="Unassembled WGS sequence"/>
</dbReference>
<reference evidence="2 3" key="1">
    <citation type="submission" date="2020-07" db="EMBL/GenBank/DDBJ databases">
        <title>Sequencing the genomes of 1000 actinobacteria strains.</title>
        <authorList>
            <person name="Klenk H.-P."/>
        </authorList>
    </citation>
    <scope>NUCLEOTIDE SEQUENCE [LARGE SCALE GENOMIC DNA]</scope>
    <source>
        <strain evidence="2 3">DSM 103833</strain>
    </source>
</reference>
<dbReference type="AlphaFoldDB" id="A0A853C7X8"/>
<keyword evidence="3" id="KW-1185">Reference proteome</keyword>
<dbReference type="RefSeq" id="WP_179668926.1">
    <property type="nucleotide sequence ID" value="NZ_JACCFP010000001.1"/>
</dbReference>
<protein>
    <recommendedName>
        <fullName evidence="4">Lipoprotein</fullName>
    </recommendedName>
</protein>
<comment type="caution">
    <text evidence="2">The sequence shown here is derived from an EMBL/GenBank/DDBJ whole genome shotgun (WGS) entry which is preliminary data.</text>
</comment>
<evidence type="ECO:0000313" key="2">
    <source>
        <dbReference type="EMBL" id="NYJ02578.1"/>
    </source>
</evidence>
<feature type="chain" id="PRO_5032273801" description="Lipoprotein" evidence="1">
    <location>
        <begin position="25"/>
        <end position="211"/>
    </location>
</feature>